<dbReference type="PANTHER" id="PTHR22550">
    <property type="entry name" value="SPORE GERMINATION PROTEIN"/>
    <property type="match status" value="1"/>
</dbReference>
<dbReference type="InterPro" id="IPR050768">
    <property type="entry name" value="UPF0353/GerABKA_families"/>
</dbReference>
<dbReference type="OrthoDB" id="6206554at2"/>
<dbReference type="InParanoid" id="A0A5Q0BHT7"/>
<evidence type="ECO:0000313" key="3">
    <source>
        <dbReference type="EMBL" id="QFY41688.1"/>
    </source>
</evidence>
<keyword evidence="1" id="KW-1133">Transmembrane helix</keyword>
<dbReference type="SMART" id="SM00327">
    <property type="entry name" value="VWA"/>
    <property type="match status" value="1"/>
</dbReference>
<feature type="domain" description="VWFA" evidence="2">
    <location>
        <begin position="93"/>
        <end position="290"/>
    </location>
</feature>
<keyword evidence="1" id="KW-0812">Transmembrane</keyword>
<organism evidence="3 4">
    <name type="scientific">Candidatus Methylospira mobilis</name>
    <dbReference type="NCBI Taxonomy" id="1808979"/>
    <lineage>
        <taxon>Bacteria</taxon>
        <taxon>Pseudomonadati</taxon>
        <taxon>Pseudomonadota</taxon>
        <taxon>Gammaproteobacteria</taxon>
        <taxon>Methylococcales</taxon>
        <taxon>Methylococcaceae</taxon>
        <taxon>Candidatus Methylospira</taxon>
    </lineage>
</organism>
<dbReference type="InterPro" id="IPR033881">
    <property type="entry name" value="vWA_BatA_type"/>
</dbReference>
<dbReference type="InterPro" id="IPR002035">
    <property type="entry name" value="VWF_A"/>
</dbReference>
<dbReference type="RefSeq" id="WP_153247672.1">
    <property type="nucleotide sequence ID" value="NZ_CP044205.1"/>
</dbReference>
<sequence>MFEFASPWFFLALPLPWLVRRFAPPYSGAARASLRVPFLDELEALPGAETLQPKLSHEWRLWLAVLAWVLLVTASARPQWLGDPVEQAVSGRDLLMAVDLSGSMEIADFKLGNQQVDRLTATKAVAGQFIERRVGDRIGLILFGDHAYLQAPLTFDRKTVHTLLDESAIGLAGEKTAIGDAIGLAVKRLRDNPENQRVLILLTDGANTAGVVSPLQAAELAAREKLKIYSIGVGADVMLVRDFFGTRRVNPSSDLDEDTMRALADKTGGRYFRARDTAELGQIYQLLDELEPAVKEQRSYRPREELFPWFLGVALLIAAGLLQWGAVKT</sequence>
<gene>
    <name evidence="3" type="ORF">F6R98_02810</name>
</gene>
<protein>
    <submittedName>
        <fullName evidence="3">VWA domain-containing protein</fullName>
    </submittedName>
</protein>
<dbReference type="CDD" id="cd01467">
    <property type="entry name" value="vWA_BatA_type"/>
    <property type="match status" value="1"/>
</dbReference>
<dbReference type="Pfam" id="PF00092">
    <property type="entry name" value="VWA"/>
    <property type="match status" value="1"/>
</dbReference>
<feature type="transmembrane region" description="Helical" evidence="1">
    <location>
        <begin position="306"/>
        <end position="326"/>
    </location>
</feature>
<dbReference type="Gene3D" id="3.40.50.410">
    <property type="entry name" value="von Willebrand factor, type A domain"/>
    <property type="match status" value="1"/>
</dbReference>
<dbReference type="SUPFAM" id="SSF53300">
    <property type="entry name" value="vWA-like"/>
    <property type="match status" value="1"/>
</dbReference>
<dbReference type="PANTHER" id="PTHR22550:SF18">
    <property type="entry name" value="VWFA DOMAIN-CONTAINING PROTEIN"/>
    <property type="match status" value="1"/>
</dbReference>
<evidence type="ECO:0000313" key="4">
    <source>
        <dbReference type="Proteomes" id="UP000325755"/>
    </source>
</evidence>
<dbReference type="KEGG" id="mmob:F6R98_02810"/>
<evidence type="ECO:0000259" key="2">
    <source>
        <dbReference type="PROSITE" id="PS50234"/>
    </source>
</evidence>
<keyword evidence="1" id="KW-0472">Membrane</keyword>
<dbReference type="EMBL" id="CP044205">
    <property type="protein sequence ID" value="QFY41688.1"/>
    <property type="molecule type" value="Genomic_DNA"/>
</dbReference>
<accession>A0A5Q0BHT7</accession>
<keyword evidence="4" id="KW-1185">Reference proteome</keyword>
<reference evidence="3 4" key="1">
    <citation type="submission" date="2019-09" db="EMBL/GenBank/DDBJ databases">
        <title>Ecophysiology of the spiral-shaped methanotroph Methylospira mobilis as revealed by the complete genome sequence.</title>
        <authorList>
            <person name="Oshkin I.Y."/>
            <person name="Dedysh S.N."/>
            <person name="Miroshnikov K."/>
            <person name="Danilova O.V."/>
            <person name="Hakobyan A."/>
            <person name="Liesack W."/>
        </authorList>
    </citation>
    <scope>NUCLEOTIDE SEQUENCE [LARGE SCALE GENOMIC DNA]</scope>
    <source>
        <strain evidence="3 4">Shm1</strain>
    </source>
</reference>
<dbReference type="Proteomes" id="UP000325755">
    <property type="component" value="Chromosome"/>
</dbReference>
<proteinExistence type="predicted"/>
<dbReference type="InterPro" id="IPR036465">
    <property type="entry name" value="vWFA_dom_sf"/>
</dbReference>
<dbReference type="AlphaFoldDB" id="A0A5Q0BHT7"/>
<dbReference type="PROSITE" id="PS50234">
    <property type="entry name" value="VWFA"/>
    <property type="match status" value="1"/>
</dbReference>
<evidence type="ECO:0000256" key="1">
    <source>
        <dbReference type="SAM" id="Phobius"/>
    </source>
</evidence>
<name>A0A5Q0BHT7_9GAMM</name>